<accession>A0A6J6U2N3</accession>
<dbReference type="AlphaFoldDB" id="A0A6J6U2N3"/>
<gene>
    <name evidence="2" type="ORF">UFOPK2822_00997</name>
    <name evidence="3" type="ORF">UFOPK3670_00973</name>
    <name evidence="4" type="ORF">UFOPK4308_00949</name>
</gene>
<feature type="domain" description="DUF402" evidence="1">
    <location>
        <begin position="39"/>
        <end position="175"/>
    </location>
</feature>
<dbReference type="Pfam" id="PF04167">
    <property type="entry name" value="DUF402"/>
    <property type="match status" value="1"/>
</dbReference>
<dbReference type="Gene3D" id="2.40.380.10">
    <property type="entry name" value="FomD-like"/>
    <property type="match status" value="1"/>
</dbReference>
<proteinExistence type="predicted"/>
<dbReference type="EMBL" id="CAFBQL010000006">
    <property type="protein sequence ID" value="CAB5059795.1"/>
    <property type="molecule type" value="Genomic_DNA"/>
</dbReference>
<organism evidence="2">
    <name type="scientific">freshwater metagenome</name>
    <dbReference type="NCBI Taxonomy" id="449393"/>
    <lineage>
        <taxon>unclassified sequences</taxon>
        <taxon>metagenomes</taxon>
        <taxon>ecological metagenomes</taxon>
    </lineage>
</organism>
<reference evidence="2" key="1">
    <citation type="submission" date="2020-05" db="EMBL/GenBank/DDBJ databases">
        <authorList>
            <person name="Chiriac C."/>
            <person name="Salcher M."/>
            <person name="Ghai R."/>
            <person name="Kavagutti S V."/>
        </authorList>
    </citation>
    <scope>NUCLEOTIDE SEQUENCE</scope>
</reference>
<sequence>METSYFSAGDSIYMREILNGKIWTSRPVSVVADNSDQTVTWLSPGTLIDYPRDVQHGEICFGMWLSGEWSLEKREFKYPGFLRIAPADANFEIFATVPEVGGVQSWYVNFQRPLERLVDGFTTMDETLDLIVEKDFKNWLRRDEDELELALKMGVYTEEDVSRILENCIAVESKLSLGEVPWDISWKDWIPPKILG</sequence>
<evidence type="ECO:0000313" key="3">
    <source>
        <dbReference type="EMBL" id="CAB4925951.1"/>
    </source>
</evidence>
<dbReference type="InterPro" id="IPR007295">
    <property type="entry name" value="DUF402"/>
</dbReference>
<dbReference type="EMBL" id="CAEZZC010000013">
    <property type="protein sequence ID" value="CAB4753992.1"/>
    <property type="molecule type" value="Genomic_DNA"/>
</dbReference>
<dbReference type="InterPro" id="IPR035930">
    <property type="entry name" value="FomD-like_sf"/>
</dbReference>
<dbReference type="SUPFAM" id="SSF159234">
    <property type="entry name" value="FomD-like"/>
    <property type="match status" value="1"/>
</dbReference>
<evidence type="ECO:0000259" key="1">
    <source>
        <dbReference type="Pfam" id="PF04167"/>
    </source>
</evidence>
<dbReference type="EMBL" id="CAFBMV010000006">
    <property type="protein sequence ID" value="CAB4925951.1"/>
    <property type="molecule type" value="Genomic_DNA"/>
</dbReference>
<name>A0A6J6U2N3_9ZZZZ</name>
<protein>
    <submittedName>
        <fullName evidence="2">Unannotated protein</fullName>
    </submittedName>
</protein>
<evidence type="ECO:0000313" key="2">
    <source>
        <dbReference type="EMBL" id="CAB4753992.1"/>
    </source>
</evidence>
<evidence type="ECO:0000313" key="4">
    <source>
        <dbReference type="EMBL" id="CAB5059795.1"/>
    </source>
</evidence>